<dbReference type="Gene3D" id="3.40.50.300">
    <property type="entry name" value="P-loop containing nucleotide triphosphate hydrolases"/>
    <property type="match status" value="1"/>
</dbReference>
<dbReference type="KEGG" id="tps:THAPSDRAFT_10133"/>
<dbReference type="PaxDb" id="35128-Thaps10133"/>
<reference evidence="1 2" key="1">
    <citation type="journal article" date="2004" name="Science">
        <title>The genome of the diatom Thalassiosira pseudonana: ecology, evolution, and metabolism.</title>
        <authorList>
            <person name="Armbrust E.V."/>
            <person name="Berges J.A."/>
            <person name="Bowler C."/>
            <person name="Green B.R."/>
            <person name="Martinez D."/>
            <person name="Putnam N.H."/>
            <person name="Zhou S."/>
            <person name="Allen A.E."/>
            <person name="Apt K.E."/>
            <person name="Bechner M."/>
            <person name="Brzezinski M.A."/>
            <person name="Chaal B.K."/>
            <person name="Chiovitti A."/>
            <person name="Davis A.K."/>
            <person name="Demarest M.S."/>
            <person name="Detter J.C."/>
            <person name="Glavina T."/>
            <person name="Goodstein D."/>
            <person name="Hadi M.Z."/>
            <person name="Hellsten U."/>
            <person name="Hildebrand M."/>
            <person name="Jenkins B.D."/>
            <person name="Jurka J."/>
            <person name="Kapitonov V.V."/>
            <person name="Kroger N."/>
            <person name="Lau W.W."/>
            <person name="Lane T.W."/>
            <person name="Larimer F.W."/>
            <person name="Lippmeier J.C."/>
            <person name="Lucas S."/>
            <person name="Medina M."/>
            <person name="Montsant A."/>
            <person name="Obornik M."/>
            <person name="Parker M.S."/>
            <person name="Palenik B."/>
            <person name="Pazour G.J."/>
            <person name="Richardson P.M."/>
            <person name="Rynearson T.A."/>
            <person name="Saito M.A."/>
            <person name="Schwartz D.C."/>
            <person name="Thamatrakoln K."/>
            <person name="Valentin K."/>
            <person name="Vardi A."/>
            <person name="Wilkerson F.P."/>
            <person name="Rokhsar D.S."/>
        </authorList>
    </citation>
    <scope>NUCLEOTIDE SEQUENCE [LARGE SCALE GENOMIC DNA]</scope>
    <source>
        <strain evidence="1 2">CCMP1335</strain>
    </source>
</reference>
<sequence>MDSDCPKDDPRWNESLRIVVLRHPIERHMSEFFFSGHGTDFPIDKQQLYTNQTYTDELSVFLNNNVPQWMSQLGGGKTSISKFGKMEERFNMFFGRYYTDNFQLRAFAGCSSGECLEDKVVADLKMEEINALHPSQYEYTTPVTRCTQFFNKENALFDPCAKPTRKTDECSIGCDGPCFYPSVAWGELSNKDVTRAVRALEAFDSVLLMETYDDSDQSAFLADILGVPRDSGFNLGHRNVTNSMVQKTTKHEKNSFYRDLLSKLSPVSLDLLRKENKLEIEFFEQAIKVNERKTAEWKRETGWHLD</sequence>
<protein>
    <recommendedName>
        <fullName evidence="3">Sulfotransferase domain-containing protein</fullName>
    </recommendedName>
</protein>
<dbReference type="HOGENOM" id="CLU_910553_0_0_1"/>
<dbReference type="EMBL" id="CM000650">
    <property type="protein sequence ID" value="EED88431.1"/>
    <property type="molecule type" value="Genomic_DNA"/>
</dbReference>
<reference evidence="1 2" key="2">
    <citation type="journal article" date="2008" name="Nature">
        <title>The Phaeodactylum genome reveals the evolutionary history of diatom genomes.</title>
        <authorList>
            <person name="Bowler C."/>
            <person name="Allen A.E."/>
            <person name="Badger J.H."/>
            <person name="Grimwood J."/>
            <person name="Jabbari K."/>
            <person name="Kuo A."/>
            <person name="Maheswari U."/>
            <person name="Martens C."/>
            <person name="Maumus F."/>
            <person name="Otillar R.P."/>
            <person name="Rayko E."/>
            <person name="Salamov A."/>
            <person name="Vandepoele K."/>
            <person name="Beszteri B."/>
            <person name="Gruber A."/>
            <person name="Heijde M."/>
            <person name="Katinka M."/>
            <person name="Mock T."/>
            <person name="Valentin K."/>
            <person name="Verret F."/>
            <person name="Berges J.A."/>
            <person name="Brownlee C."/>
            <person name="Cadoret J.P."/>
            <person name="Chiovitti A."/>
            <person name="Choi C.J."/>
            <person name="Coesel S."/>
            <person name="De Martino A."/>
            <person name="Detter J.C."/>
            <person name="Durkin C."/>
            <person name="Falciatore A."/>
            <person name="Fournet J."/>
            <person name="Haruta M."/>
            <person name="Huysman M.J."/>
            <person name="Jenkins B.D."/>
            <person name="Jiroutova K."/>
            <person name="Jorgensen R.E."/>
            <person name="Joubert Y."/>
            <person name="Kaplan A."/>
            <person name="Kroger N."/>
            <person name="Kroth P.G."/>
            <person name="La Roche J."/>
            <person name="Lindquist E."/>
            <person name="Lommer M."/>
            <person name="Martin-Jezequel V."/>
            <person name="Lopez P.J."/>
            <person name="Lucas S."/>
            <person name="Mangogna M."/>
            <person name="McGinnis K."/>
            <person name="Medlin L.K."/>
            <person name="Montsant A."/>
            <person name="Oudot-Le Secq M.P."/>
            <person name="Napoli C."/>
            <person name="Obornik M."/>
            <person name="Parker M.S."/>
            <person name="Petit J.L."/>
            <person name="Porcel B.M."/>
            <person name="Poulsen N."/>
            <person name="Robison M."/>
            <person name="Rychlewski L."/>
            <person name="Rynearson T.A."/>
            <person name="Schmutz J."/>
            <person name="Shapiro H."/>
            <person name="Siaut M."/>
            <person name="Stanley M."/>
            <person name="Sussman M.R."/>
            <person name="Taylor A.R."/>
            <person name="Vardi A."/>
            <person name="von Dassow P."/>
            <person name="Vyverman W."/>
            <person name="Willis A."/>
            <person name="Wyrwicz L.S."/>
            <person name="Rokhsar D.S."/>
            <person name="Weissenbach J."/>
            <person name="Armbrust E.V."/>
            <person name="Green B.R."/>
            <person name="Van de Peer Y."/>
            <person name="Grigoriev I.V."/>
        </authorList>
    </citation>
    <scope>NUCLEOTIDE SEQUENCE [LARGE SCALE GENOMIC DNA]</scope>
    <source>
        <strain evidence="1 2">CCMP1335</strain>
    </source>
</reference>
<dbReference type="RefSeq" id="XP_002294076.1">
    <property type="nucleotide sequence ID" value="XM_002294040.1"/>
</dbReference>
<evidence type="ECO:0000313" key="1">
    <source>
        <dbReference type="EMBL" id="EED88431.1"/>
    </source>
</evidence>
<accession>B8CDA0</accession>
<proteinExistence type="predicted"/>
<gene>
    <name evidence="1" type="ORF">THAPSDRAFT_10133</name>
</gene>
<dbReference type="Proteomes" id="UP000001449">
    <property type="component" value="Chromosome 15"/>
</dbReference>
<dbReference type="InParanoid" id="B8CDA0"/>
<keyword evidence="2" id="KW-1185">Reference proteome</keyword>
<dbReference type="AlphaFoldDB" id="B8CDA0"/>
<evidence type="ECO:0008006" key="3">
    <source>
        <dbReference type="Google" id="ProtNLM"/>
    </source>
</evidence>
<organism evidence="1 2">
    <name type="scientific">Thalassiosira pseudonana</name>
    <name type="common">Marine diatom</name>
    <name type="synonym">Cyclotella nana</name>
    <dbReference type="NCBI Taxonomy" id="35128"/>
    <lineage>
        <taxon>Eukaryota</taxon>
        <taxon>Sar</taxon>
        <taxon>Stramenopiles</taxon>
        <taxon>Ochrophyta</taxon>
        <taxon>Bacillariophyta</taxon>
        <taxon>Coscinodiscophyceae</taxon>
        <taxon>Thalassiosirophycidae</taxon>
        <taxon>Thalassiosirales</taxon>
        <taxon>Thalassiosiraceae</taxon>
        <taxon>Thalassiosira</taxon>
    </lineage>
</organism>
<name>B8CDA0_THAPS</name>
<evidence type="ECO:0000313" key="2">
    <source>
        <dbReference type="Proteomes" id="UP000001449"/>
    </source>
</evidence>
<dbReference type="InterPro" id="IPR027417">
    <property type="entry name" value="P-loop_NTPase"/>
</dbReference>
<dbReference type="GeneID" id="7441993"/>